<accession>A0A964WX34</accession>
<protein>
    <recommendedName>
        <fullName evidence="4">Nuclear transport factor 2 family protein</fullName>
    </recommendedName>
</protein>
<keyword evidence="1" id="KW-0732">Signal</keyword>
<dbReference type="Gene3D" id="3.10.450.50">
    <property type="match status" value="1"/>
</dbReference>
<name>A0A964WX34_9FLAO</name>
<evidence type="ECO:0000313" key="3">
    <source>
        <dbReference type="Proteomes" id="UP000667650"/>
    </source>
</evidence>
<keyword evidence="3" id="KW-1185">Reference proteome</keyword>
<dbReference type="Proteomes" id="UP000667650">
    <property type="component" value="Unassembled WGS sequence"/>
</dbReference>
<organism evidence="2 3">
    <name type="scientific">Flagellimonas ochracea</name>
    <dbReference type="NCBI Taxonomy" id="2696472"/>
    <lineage>
        <taxon>Bacteria</taxon>
        <taxon>Pseudomonadati</taxon>
        <taxon>Bacteroidota</taxon>
        <taxon>Flavobacteriia</taxon>
        <taxon>Flavobacteriales</taxon>
        <taxon>Flavobacteriaceae</taxon>
        <taxon>Flagellimonas</taxon>
    </lineage>
</organism>
<proteinExistence type="predicted"/>
<dbReference type="RefSeq" id="WP_166523127.1">
    <property type="nucleotide sequence ID" value="NZ_JAAABI010000002.1"/>
</dbReference>
<sequence>MSKLIGVMVIAISFAVSSNMHSQMKNNSTMTNKQTVLTFLNGFNDPAQIGASLELLIDEYEFTNPMVELHSKAEFIALAQGIGEVLTGLEILNVAESGDWVTVMYNFKSNIPGLETTIATEWFRLKGGKIIESVLIYDASEWRKVYASMEKE</sequence>
<evidence type="ECO:0000313" key="2">
    <source>
        <dbReference type="EMBL" id="NAY91721.1"/>
    </source>
</evidence>
<dbReference type="EMBL" id="JAAABI010000002">
    <property type="protein sequence ID" value="NAY91721.1"/>
    <property type="molecule type" value="Genomic_DNA"/>
</dbReference>
<dbReference type="AlphaFoldDB" id="A0A964WX34"/>
<evidence type="ECO:0008006" key="4">
    <source>
        <dbReference type="Google" id="ProtNLM"/>
    </source>
</evidence>
<comment type="caution">
    <text evidence="2">The sequence shown here is derived from an EMBL/GenBank/DDBJ whole genome shotgun (WGS) entry which is preliminary data.</text>
</comment>
<evidence type="ECO:0000256" key="1">
    <source>
        <dbReference type="SAM" id="SignalP"/>
    </source>
</evidence>
<dbReference type="SUPFAM" id="SSF54427">
    <property type="entry name" value="NTF2-like"/>
    <property type="match status" value="1"/>
</dbReference>
<dbReference type="InterPro" id="IPR032710">
    <property type="entry name" value="NTF2-like_dom_sf"/>
</dbReference>
<reference evidence="2" key="1">
    <citation type="submission" date="2020-01" db="EMBL/GenBank/DDBJ databases">
        <title>Muricauda ochracea sp. nov., isolated from a tidal flat of Garorim bay in Korea.</title>
        <authorList>
            <person name="Kim D."/>
            <person name="Yoo Y."/>
            <person name="Kim J.-J."/>
        </authorList>
    </citation>
    <scope>NUCLEOTIDE SEQUENCE</scope>
    <source>
        <strain evidence="2">JGD-17</strain>
    </source>
</reference>
<gene>
    <name evidence="2" type="ORF">GTQ34_07320</name>
</gene>
<feature type="chain" id="PRO_5037374973" description="Nuclear transport factor 2 family protein" evidence="1">
    <location>
        <begin position="23"/>
        <end position="152"/>
    </location>
</feature>
<feature type="signal peptide" evidence="1">
    <location>
        <begin position="1"/>
        <end position="22"/>
    </location>
</feature>